<gene>
    <name evidence="1" type="ORF">DCCM_4070</name>
</gene>
<keyword evidence="2" id="KW-1185">Reference proteome</keyword>
<proteinExistence type="predicted"/>
<name>A0A2L2XFK9_9FIRM</name>
<reference evidence="2" key="1">
    <citation type="submission" date="2018-02" db="EMBL/GenBank/DDBJ databases">
        <title>Genome sequence of Desulfocucumis palustris strain NAW-5.</title>
        <authorList>
            <person name="Watanabe M."/>
            <person name="Kojima H."/>
            <person name="Fukui M."/>
        </authorList>
    </citation>
    <scope>NUCLEOTIDE SEQUENCE [LARGE SCALE GENOMIC DNA]</scope>
    <source>
        <strain evidence="2">NAW-5</strain>
    </source>
</reference>
<organism evidence="1 2">
    <name type="scientific">Desulfocucumis palustris</name>
    <dbReference type="NCBI Taxonomy" id="1898651"/>
    <lineage>
        <taxon>Bacteria</taxon>
        <taxon>Bacillati</taxon>
        <taxon>Bacillota</taxon>
        <taxon>Clostridia</taxon>
        <taxon>Eubacteriales</taxon>
        <taxon>Desulfocucumaceae</taxon>
        <taxon>Desulfocucumis</taxon>
    </lineage>
</organism>
<dbReference type="EMBL" id="BFAV01000155">
    <property type="protein sequence ID" value="GBF34950.1"/>
    <property type="molecule type" value="Genomic_DNA"/>
</dbReference>
<evidence type="ECO:0000313" key="2">
    <source>
        <dbReference type="Proteomes" id="UP000239549"/>
    </source>
</evidence>
<accession>A0A2L2XFK9</accession>
<sequence length="149" mass="16624">MLLLALALSLATYPAALMERNGLAAAGGDFGEINSVIKGAVEDDSWLYLKTEDEVKALLSKYYDGELLVKLTRDAWNFNRKSTDWYSRAKLVSVDVKEINPQSATAEAVLEVEDVISGARQRGKAVYTMNRGKEGWRVNNVCYKWTVEV</sequence>
<dbReference type="Proteomes" id="UP000239549">
    <property type="component" value="Unassembled WGS sequence"/>
</dbReference>
<evidence type="ECO:0000313" key="1">
    <source>
        <dbReference type="EMBL" id="GBF34950.1"/>
    </source>
</evidence>
<dbReference type="AlphaFoldDB" id="A0A2L2XFK9"/>
<comment type="caution">
    <text evidence="1">The sequence shown here is derived from an EMBL/GenBank/DDBJ whole genome shotgun (WGS) entry which is preliminary data.</text>
</comment>
<protein>
    <submittedName>
        <fullName evidence="1">Uncharacterized protein</fullName>
    </submittedName>
</protein>